<dbReference type="Pfam" id="PF22020">
    <property type="entry name" value="RlmL_1st"/>
    <property type="match status" value="1"/>
</dbReference>
<evidence type="ECO:0000259" key="5">
    <source>
        <dbReference type="PROSITE" id="PS50839"/>
    </source>
</evidence>
<evidence type="ECO:0000256" key="1">
    <source>
        <dbReference type="ARBA" id="ARBA00022603"/>
    </source>
</evidence>
<dbReference type="EMBL" id="JAYGJQ010000001">
    <property type="protein sequence ID" value="MEA9355209.1"/>
    <property type="molecule type" value="Genomic_DNA"/>
</dbReference>
<dbReference type="PROSITE" id="PS51165">
    <property type="entry name" value="THUMP"/>
    <property type="match status" value="1"/>
</dbReference>
<dbReference type="InterPro" id="IPR000241">
    <property type="entry name" value="RlmKL-like_Mtase"/>
</dbReference>
<keyword evidence="2" id="KW-0808">Transferase</keyword>
<protein>
    <submittedName>
        <fullName evidence="7">THUMP domain-containing protein</fullName>
    </submittedName>
</protein>
<evidence type="ECO:0000313" key="8">
    <source>
        <dbReference type="Proteomes" id="UP001302274"/>
    </source>
</evidence>
<dbReference type="Gene3D" id="3.40.50.150">
    <property type="entry name" value="Vaccinia Virus protein VP39"/>
    <property type="match status" value="1"/>
</dbReference>
<dbReference type="InterPro" id="IPR054170">
    <property type="entry name" value="RlmL_1st"/>
</dbReference>
<keyword evidence="8" id="KW-1185">Reference proteome</keyword>
<dbReference type="Pfam" id="PF02926">
    <property type="entry name" value="THUMP"/>
    <property type="match status" value="1"/>
</dbReference>
<dbReference type="SUPFAM" id="SSF53335">
    <property type="entry name" value="S-adenosyl-L-methionine-dependent methyltransferases"/>
    <property type="match status" value="1"/>
</dbReference>
<evidence type="ECO:0000256" key="4">
    <source>
        <dbReference type="SAM" id="MobiDB-lite"/>
    </source>
</evidence>
<keyword evidence="3" id="KW-0694">RNA-binding</keyword>
<evidence type="ECO:0000313" key="7">
    <source>
        <dbReference type="EMBL" id="MEA9355209.1"/>
    </source>
</evidence>
<dbReference type="PROSITE" id="PS00092">
    <property type="entry name" value="N6_MTASE"/>
    <property type="match status" value="1"/>
</dbReference>
<feature type="domain" description="CHASE" evidence="5">
    <location>
        <begin position="311"/>
        <end position="454"/>
    </location>
</feature>
<accession>A0ABU5VQ82</accession>
<sequence>MSKFPPKKDGFKKDYRKERLDREKREPKKHSDVKDTPRPKVNAEGVKEFDQATFFASCPREVEHLLEKEIRDLGITRIEVEKGGVAFKAEIEQALDVLLQSRVASRVFKELQVYTIASEKDLYARAKEKWWDKVFTVNQTFKINTLFDRETKENFSNSIIFSQLLKDAIADNFREKFGERPSVDTGRPDITFLLRVERKQGTDLYNARILVDMCGEPISNRGYREESLKAPLRENLAAAIILTTDFDPEKDIFTDSMCGTGTLLIEAILMKAKVAPTYLKIRQFIEKKVPVFDFIKHPWFTVDRKAVRIFEEKAMAIYNHSLAALNELQSRQFFGFDITERAMETTRIHLHNAMIDQQIVTLNKRDATKITPMDDPPGIVICNPPYGERMGEEEELKQLYKDYGENLKHNFKGFRAYVFTSNPMLRKCISLGTASRHTFYNGSLECRLLKYELY</sequence>
<organism evidence="7 8">
    <name type="scientific">Bacteriovorax antarcticus</name>
    <dbReference type="NCBI Taxonomy" id="3088717"/>
    <lineage>
        <taxon>Bacteria</taxon>
        <taxon>Pseudomonadati</taxon>
        <taxon>Bdellovibrionota</taxon>
        <taxon>Bacteriovoracia</taxon>
        <taxon>Bacteriovoracales</taxon>
        <taxon>Bacteriovoracaceae</taxon>
        <taxon>Bacteriovorax</taxon>
    </lineage>
</organism>
<feature type="compositionally biased region" description="Basic and acidic residues" evidence="4">
    <location>
        <begin position="1"/>
        <end position="38"/>
    </location>
</feature>
<dbReference type="InterPro" id="IPR029063">
    <property type="entry name" value="SAM-dependent_MTases_sf"/>
</dbReference>
<dbReference type="InterPro" id="IPR004114">
    <property type="entry name" value="THUMP_dom"/>
</dbReference>
<dbReference type="PANTHER" id="PTHR47313">
    <property type="entry name" value="RIBOSOMAL RNA LARGE SUBUNIT METHYLTRANSFERASE K/L"/>
    <property type="match status" value="1"/>
</dbReference>
<reference evidence="7 8" key="1">
    <citation type="submission" date="2023-11" db="EMBL/GenBank/DDBJ databases">
        <title>A Novel Polar Bacteriovorax (B. antarcticus) Isolated from the Biocrust in Antarctica.</title>
        <authorList>
            <person name="Mun W."/>
            <person name="Choi S.Y."/>
            <person name="Mitchell R.J."/>
        </authorList>
    </citation>
    <scope>NUCLEOTIDE SEQUENCE [LARGE SCALE GENOMIC DNA]</scope>
    <source>
        <strain evidence="7 8">PP10</strain>
    </source>
</reference>
<dbReference type="PANTHER" id="PTHR47313:SF1">
    <property type="entry name" value="RIBOSOMAL RNA LARGE SUBUNIT METHYLTRANSFERASE K_L"/>
    <property type="match status" value="1"/>
</dbReference>
<dbReference type="Pfam" id="PF01170">
    <property type="entry name" value="UPF0020"/>
    <property type="match status" value="1"/>
</dbReference>
<keyword evidence="1" id="KW-0489">Methyltransferase</keyword>
<comment type="caution">
    <text evidence="7">The sequence shown here is derived from an EMBL/GenBank/DDBJ whole genome shotgun (WGS) entry which is preliminary data.</text>
</comment>
<evidence type="ECO:0000259" key="6">
    <source>
        <dbReference type="PROSITE" id="PS51165"/>
    </source>
</evidence>
<proteinExistence type="predicted"/>
<feature type="domain" description="THUMP" evidence="6">
    <location>
        <begin position="93"/>
        <end position="208"/>
    </location>
</feature>
<gene>
    <name evidence="7" type="ORF">SHI21_03310</name>
</gene>
<dbReference type="InterPro" id="IPR006189">
    <property type="entry name" value="CHASE_dom"/>
</dbReference>
<dbReference type="Gene3D" id="3.30.2130.30">
    <property type="match status" value="1"/>
</dbReference>
<dbReference type="Proteomes" id="UP001302274">
    <property type="component" value="Unassembled WGS sequence"/>
</dbReference>
<evidence type="ECO:0000256" key="2">
    <source>
        <dbReference type="ARBA" id="ARBA00022679"/>
    </source>
</evidence>
<feature type="region of interest" description="Disordered" evidence="4">
    <location>
        <begin position="1"/>
        <end position="42"/>
    </location>
</feature>
<dbReference type="PROSITE" id="PS50839">
    <property type="entry name" value="CHASE"/>
    <property type="match status" value="1"/>
</dbReference>
<name>A0ABU5VQ82_9BACT</name>
<dbReference type="CDD" id="cd11715">
    <property type="entry name" value="THUMP_AdoMetMT"/>
    <property type="match status" value="1"/>
</dbReference>
<dbReference type="SMART" id="SM00981">
    <property type="entry name" value="THUMP"/>
    <property type="match status" value="1"/>
</dbReference>
<dbReference type="InterPro" id="IPR002052">
    <property type="entry name" value="DNA_methylase_N6_adenine_CS"/>
</dbReference>
<evidence type="ECO:0000256" key="3">
    <source>
        <dbReference type="PROSITE-ProRule" id="PRU00529"/>
    </source>
</evidence>
<dbReference type="RefSeq" id="WP_323574697.1">
    <property type="nucleotide sequence ID" value="NZ_JAYGJQ010000001.1"/>
</dbReference>